<protein>
    <recommendedName>
        <fullName evidence="8">RING-type domain-containing protein</fullName>
    </recommendedName>
</protein>
<dbReference type="Pfam" id="PF22191">
    <property type="entry name" value="IBR_1"/>
    <property type="match status" value="1"/>
</dbReference>
<dbReference type="EMBL" id="MU790595">
    <property type="protein sequence ID" value="KAJ3996998.1"/>
    <property type="molecule type" value="Genomic_DNA"/>
</dbReference>
<dbReference type="InterPro" id="IPR013087">
    <property type="entry name" value="Znf_C2H2_type"/>
</dbReference>
<evidence type="ECO:0000256" key="7">
    <source>
        <dbReference type="ARBA" id="ARBA00022833"/>
    </source>
</evidence>
<comment type="pathway">
    <text evidence="1">Protein modification; protein ubiquitination.</text>
</comment>
<accession>A0ABQ8QET1</accession>
<dbReference type="Proteomes" id="UP001163828">
    <property type="component" value="Unassembled WGS sequence"/>
</dbReference>
<name>A0ABQ8QET1_9AGAR</name>
<comment type="caution">
    <text evidence="9">The sequence shown here is derived from an EMBL/GenBank/DDBJ whole genome shotgun (WGS) entry which is preliminary data.</text>
</comment>
<dbReference type="PROSITE" id="PS00028">
    <property type="entry name" value="ZINC_FINGER_C2H2_1"/>
    <property type="match status" value="1"/>
</dbReference>
<feature type="domain" description="RING-type" evidence="8">
    <location>
        <begin position="225"/>
        <end position="437"/>
    </location>
</feature>
<proteinExistence type="predicted"/>
<dbReference type="Pfam" id="PF01485">
    <property type="entry name" value="IBR"/>
    <property type="match status" value="1"/>
</dbReference>
<dbReference type="InterPro" id="IPR017907">
    <property type="entry name" value="Znf_RING_CS"/>
</dbReference>
<dbReference type="PANTHER" id="PTHR22770">
    <property type="entry name" value="UBIQUITIN CONJUGATING ENZYME 7 INTERACTING PROTEIN-RELATED"/>
    <property type="match status" value="1"/>
</dbReference>
<dbReference type="PROSITE" id="PS00518">
    <property type="entry name" value="ZF_RING_1"/>
    <property type="match status" value="1"/>
</dbReference>
<dbReference type="InterPro" id="IPR018957">
    <property type="entry name" value="Znf_C3HC4_RING-type"/>
</dbReference>
<dbReference type="PANTHER" id="PTHR22770:SF13">
    <property type="entry name" value="RING-TYPE DOMAIN-CONTAINING PROTEIN"/>
    <property type="match status" value="1"/>
</dbReference>
<keyword evidence="2" id="KW-0808">Transferase</keyword>
<evidence type="ECO:0000256" key="5">
    <source>
        <dbReference type="ARBA" id="ARBA00022771"/>
    </source>
</evidence>
<dbReference type="PROSITE" id="PS51873">
    <property type="entry name" value="TRIAD"/>
    <property type="match status" value="1"/>
</dbReference>
<reference evidence="9" key="1">
    <citation type="submission" date="2022-08" db="EMBL/GenBank/DDBJ databases">
        <authorList>
            <consortium name="DOE Joint Genome Institute"/>
            <person name="Min B."/>
            <person name="Riley R."/>
            <person name="Sierra-Patev S."/>
            <person name="Naranjo-Ortiz M."/>
            <person name="Looney B."/>
            <person name="Konkel Z."/>
            <person name="Slot J.C."/>
            <person name="Sakamoto Y."/>
            <person name="Steenwyk J.L."/>
            <person name="Rokas A."/>
            <person name="Carro J."/>
            <person name="Camarero S."/>
            <person name="Ferreira P."/>
            <person name="Molpeceres G."/>
            <person name="Ruiz-Duenas F.J."/>
            <person name="Serrano A."/>
            <person name="Henrissat B."/>
            <person name="Drula E."/>
            <person name="Hughes K.W."/>
            <person name="Mata J.L."/>
            <person name="Ishikawa N.K."/>
            <person name="Vargas-Isla R."/>
            <person name="Ushijima S."/>
            <person name="Smith C.A."/>
            <person name="Ahrendt S."/>
            <person name="Andreopoulos W."/>
            <person name="He G."/>
            <person name="Labutti K."/>
            <person name="Lipzen A."/>
            <person name="Ng V."/>
            <person name="Sandor L."/>
            <person name="Barry K."/>
            <person name="Martinez A.T."/>
            <person name="Xiao Y."/>
            <person name="Gibbons J.G."/>
            <person name="Terashima K."/>
            <person name="Hibbett D.S."/>
            <person name="Grigoriev I.V."/>
        </authorList>
    </citation>
    <scope>NUCLEOTIDE SEQUENCE</scope>
    <source>
        <strain evidence="9">TFB10827</strain>
    </source>
</reference>
<gene>
    <name evidence="9" type="ORF">F5050DRAFT_1799317</name>
</gene>
<evidence type="ECO:0000256" key="2">
    <source>
        <dbReference type="ARBA" id="ARBA00022679"/>
    </source>
</evidence>
<dbReference type="Gene3D" id="3.30.40.10">
    <property type="entry name" value="Zinc/RING finger domain, C3HC4 (zinc finger)"/>
    <property type="match status" value="1"/>
</dbReference>
<evidence type="ECO:0000256" key="4">
    <source>
        <dbReference type="ARBA" id="ARBA00022737"/>
    </source>
</evidence>
<dbReference type="InterPro" id="IPR051628">
    <property type="entry name" value="LUBAC_E3_Ligases"/>
</dbReference>
<keyword evidence="7" id="KW-0862">Zinc</keyword>
<evidence type="ECO:0000313" key="10">
    <source>
        <dbReference type="Proteomes" id="UP001163828"/>
    </source>
</evidence>
<keyword evidence="6" id="KW-0833">Ubl conjugation pathway</keyword>
<evidence type="ECO:0000256" key="3">
    <source>
        <dbReference type="ARBA" id="ARBA00022723"/>
    </source>
</evidence>
<dbReference type="SMART" id="SM00647">
    <property type="entry name" value="IBR"/>
    <property type="match status" value="2"/>
</dbReference>
<organism evidence="9 10">
    <name type="scientific">Lentinula boryana</name>
    <dbReference type="NCBI Taxonomy" id="40481"/>
    <lineage>
        <taxon>Eukaryota</taxon>
        <taxon>Fungi</taxon>
        <taxon>Dikarya</taxon>
        <taxon>Basidiomycota</taxon>
        <taxon>Agaricomycotina</taxon>
        <taxon>Agaricomycetes</taxon>
        <taxon>Agaricomycetidae</taxon>
        <taxon>Agaricales</taxon>
        <taxon>Marasmiineae</taxon>
        <taxon>Omphalotaceae</taxon>
        <taxon>Lentinula</taxon>
    </lineage>
</organism>
<keyword evidence="4" id="KW-0677">Repeat</keyword>
<dbReference type="InterPro" id="IPR002867">
    <property type="entry name" value="IBR_dom"/>
</dbReference>
<evidence type="ECO:0000313" key="9">
    <source>
        <dbReference type="EMBL" id="KAJ3996998.1"/>
    </source>
</evidence>
<evidence type="ECO:0000256" key="6">
    <source>
        <dbReference type="ARBA" id="ARBA00022786"/>
    </source>
</evidence>
<keyword evidence="3" id="KW-0479">Metal-binding</keyword>
<evidence type="ECO:0000256" key="1">
    <source>
        <dbReference type="ARBA" id="ARBA00004906"/>
    </source>
</evidence>
<dbReference type="InterPro" id="IPR013083">
    <property type="entry name" value="Znf_RING/FYVE/PHD"/>
</dbReference>
<dbReference type="Pfam" id="PF00097">
    <property type="entry name" value="zf-C3HC4"/>
    <property type="match status" value="1"/>
</dbReference>
<sequence length="440" mass="49819">MWNMPNYTSVDEVATFLWCKLESNSLEIISFNILTPPYRDGRVKAWVHFPTPASAKAACQLLHLRKPMCTGRTHIFAYHMQSLSYSIPNDKYTQMQEDIANFHERLRREVQGSTFTITFSSKSVIVWLSTIDGKDLKYLKAKFEQLCGGEVVKHKGERLTLFGNLGLRDIVKAVGQKRSFILGSSISPFMHFEFPSLSQTLDFWKRELVAVQRIQRKQHPCLQRDIASCPVCLGEVDCLVILSQCKHSYCRACLISYLQAAIDNKFFPLTCFGDENDCTSPLPISLTYQVLSASEFDSLAEAALEAYIHERPDEFHYCPSPDCMQVYRPAPSGNTLQCPSCLLHICPQCHVEQHDGIDCPDHDGGDHLFNEWIKTHNVKNCPSCKVPIERAEGCNHVTCIHCRTHICWVCMQTFPGGDGIYNHMRAEHGGIGNAFDDDGL</sequence>
<dbReference type="SUPFAM" id="SSF57850">
    <property type="entry name" value="RING/U-box"/>
    <property type="match status" value="2"/>
</dbReference>
<keyword evidence="5" id="KW-0863">Zinc-finger</keyword>
<dbReference type="Gene3D" id="1.20.120.1750">
    <property type="match status" value="1"/>
</dbReference>
<dbReference type="CDD" id="cd20335">
    <property type="entry name" value="BRcat_RBR"/>
    <property type="match status" value="1"/>
</dbReference>
<dbReference type="InterPro" id="IPR044066">
    <property type="entry name" value="TRIAD_supradom"/>
</dbReference>
<evidence type="ECO:0000259" key="8">
    <source>
        <dbReference type="PROSITE" id="PS51873"/>
    </source>
</evidence>
<dbReference type="CDD" id="cd22585">
    <property type="entry name" value="Rcat_RBR_DEAH12-like"/>
    <property type="match status" value="1"/>
</dbReference>
<keyword evidence="10" id="KW-1185">Reference proteome</keyword>